<keyword evidence="11" id="KW-0408">Iron</keyword>
<dbReference type="InterPro" id="IPR017932">
    <property type="entry name" value="GATase_2_dom"/>
</dbReference>
<keyword evidence="14" id="KW-0003">3Fe-4S</keyword>
<dbReference type="Pfam" id="PF00310">
    <property type="entry name" value="GATase_2"/>
    <property type="match status" value="1"/>
</dbReference>
<evidence type="ECO:0000313" key="21">
    <source>
        <dbReference type="Proteomes" id="UP000285478"/>
    </source>
</evidence>
<dbReference type="GO" id="GO:0019676">
    <property type="term" value="P:ammonia assimilation cycle"/>
    <property type="evidence" value="ECO:0007669"/>
    <property type="project" value="TreeGrafter"/>
</dbReference>
<dbReference type="SUPFAM" id="SSF51395">
    <property type="entry name" value="FMN-linked oxidoreductases"/>
    <property type="match status" value="1"/>
</dbReference>
<dbReference type="InterPro" id="IPR002489">
    <property type="entry name" value="Glu_synth_asu_C"/>
</dbReference>
<proteinExistence type="inferred from homology"/>
<reference evidence="20 21" key="1">
    <citation type="journal article" date="2018" name="Environ. Microbiol.">
        <title>Genomes of ubiquitous marine and hypersaline Hydrogenovibrio, Thiomicrorhabdus and Thiomicrospira spp. encode a diversity of mechanisms to sustain chemolithoautotrophy in heterogeneous environments.</title>
        <authorList>
            <person name="Scott K.M."/>
            <person name="Williams J."/>
            <person name="Porter C.M.B."/>
            <person name="Russel S."/>
            <person name="Harmer T.L."/>
            <person name="Paul J.H."/>
            <person name="Antonen K.M."/>
            <person name="Bridges M.K."/>
            <person name="Camper G.J."/>
            <person name="Campla C.K."/>
            <person name="Casella L.G."/>
            <person name="Chase E."/>
            <person name="Conrad J.W."/>
            <person name="Cruz M.C."/>
            <person name="Dunlap D.S."/>
            <person name="Duran L."/>
            <person name="Fahsbender E.M."/>
            <person name="Goldsmith D.B."/>
            <person name="Keeley R.F."/>
            <person name="Kondoff M.R."/>
            <person name="Kussy B.I."/>
            <person name="Lane M.K."/>
            <person name="Lawler S."/>
            <person name="Leigh B.A."/>
            <person name="Lewis C."/>
            <person name="Lostal L.M."/>
            <person name="Marking D."/>
            <person name="Mancera P.A."/>
            <person name="McClenthan E.C."/>
            <person name="McIntyre E.A."/>
            <person name="Mine J.A."/>
            <person name="Modi S."/>
            <person name="Moore B.D."/>
            <person name="Morgan W.A."/>
            <person name="Nelson K.M."/>
            <person name="Nguyen K.N."/>
            <person name="Ogburn N."/>
            <person name="Parrino D.G."/>
            <person name="Pedapudi A.D."/>
            <person name="Pelham R.P."/>
            <person name="Preece A.M."/>
            <person name="Rampersad E.A."/>
            <person name="Richardson J.C."/>
            <person name="Rodgers C.M."/>
            <person name="Schaffer B.L."/>
            <person name="Sheridan N.E."/>
            <person name="Solone M.R."/>
            <person name="Staley Z.R."/>
            <person name="Tabuchi M."/>
            <person name="Waide R.J."/>
            <person name="Wanjugi P.W."/>
            <person name="Young S."/>
            <person name="Clum A."/>
            <person name="Daum C."/>
            <person name="Huntemann M."/>
            <person name="Ivanova N."/>
            <person name="Kyrpides N."/>
            <person name="Mikhailova N."/>
            <person name="Palaniappan K."/>
            <person name="Pillay M."/>
            <person name="Reddy T.B.K."/>
            <person name="Shapiro N."/>
            <person name="Stamatis D."/>
            <person name="Varghese N."/>
            <person name="Woyke T."/>
            <person name="Boden R."/>
            <person name="Freyermuth S.K."/>
            <person name="Kerfeld C.A."/>
        </authorList>
    </citation>
    <scope>NUCLEOTIDE SEQUENCE [LARGE SCALE GENOMIC DNA]</scope>
    <source>
        <strain evidence="20 21">JR-2</strain>
    </source>
</reference>
<evidence type="ECO:0000256" key="6">
    <source>
        <dbReference type="ARBA" id="ARBA00022630"/>
    </source>
</evidence>
<dbReference type="KEGG" id="htr:EPV75_10785"/>
<evidence type="ECO:0000256" key="14">
    <source>
        <dbReference type="ARBA" id="ARBA00023291"/>
    </source>
</evidence>
<dbReference type="Gene3D" id="2.160.20.60">
    <property type="entry name" value="Glutamate synthase, alpha subunit, C-terminal domain"/>
    <property type="match status" value="1"/>
</dbReference>
<keyword evidence="5" id="KW-0028">Amino-acid biosynthesis</keyword>
<evidence type="ECO:0000256" key="3">
    <source>
        <dbReference type="ARBA" id="ARBA00009716"/>
    </source>
</evidence>
<evidence type="ECO:0000256" key="1">
    <source>
        <dbReference type="ARBA" id="ARBA00001917"/>
    </source>
</evidence>
<organism evidence="20 21">
    <name type="scientific">Hydrogenovibrio thermophilus</name>
    <dbReference type="NCBI Taxonomy" id="265883"/>
    <lineage>
        <taxon>Bacteria</taxon>
        <taxon>Pseudomonadati</taxon>
        <taxon>Pseudomonadota</taxon>
        <taxon>Gammaproteobacteria</taxon>
        <taxon>Thiotrichales</taxon>
        <taxon>Piscirickettsiaceae</taxon>
        <taxon>Hydrogenovibrio</taxon>
    </lineage>
</organism>
<dbReference type="CDD" id="cd00982">
    <property type="entry name" value="gltB_C"/>
    <property type="match status" value="1"/>
</dbReference>
<keyword evidence="21" id="KW-1185">Reference proteome</keyword>
<comment type="pathway">
    <text evidence="15">Amino-acid biosynthesis; L-glutamate biosynthesis via GLT pathway; L-glutamate from 2-oxoglutarate and L-glutamine (NADP(+) route): step 1/1.</text>
</comment>
<dbReference type="InterPro" id="IPR006982">
    <property type="entry name" value="Glu_synth_centr_N"/>
</dbReference>
<keyword evidence="7" id="KW-0288">FMN</keyword>
<dbReference type="PANTHER" id="PTHR11938">
    <property type="entry name" value="FAD NADPH DEHYDROGENASE/OXIDOREDUCTASE"/>
    <property type="match status" value="1"/>
</dbReference>
<dbReference type="FunFam" id="3.60.20.10:FF:000001">
    <property type="entry name" value="Glutamate synthase, large subunit"/>
    <property type="match status" value="1"/>
</dbReference>
<dbReference type="CDD" id="cd00713">
    <property type="entry name" value="GltS"/>
    <property type="match status" value="1"/>
</dbReference>
<dbReference type="FunFam" id="3.20.20.70:FF:000061">
    <property type="entry name" value="Glutamate synthase large subunit"/>
    <property type="match status" value="1"/>
</dbReference>
<evidence type="ECO:0000256" key="15">
    <source>
        <dbReference type="ARBA" id="ARBA00037898"/>
    </source>
</evidence>
<dbReference type="Proteomes" id="UP000285478">
    <property type="component" value="Chromosome"/>
</dbReference>
<evidence type="ECO:0000256" key="5">
    <source>
        <dbReference type="ARBA" id="ARBA00022605"/>
    </source>
</evidence>
<sequence length="1493" mass="164531">MNSLNSLQGLYSPEFERENCGFGMIAQMDDKPSHWAVQTAIESLANMTHRGGVAADCCTGDGCGLLIKKPDSFLREEAKTLGMTLSENYACGMIFLNQDTDKAALAKKTLEDLLANKGLEVCGWRKVPVASDVLGEQAASMEPLIEQIFINAPADMSDADFNRLLFVARRKTEMAIEPNDPTFYIASLHSQLMSYKGLVMPRELPEFYLDLKQDRFESSLISYHQRFSTNTLPQWRLAQPFRFLAHNGELNTIKGNRNWALARQSKFETPLIPDLASLKPLVAQEGSDSNSLDNMLEVLMMGDMPVFQALRLLIPPAWQNMPHMDPDLKAFLEYNSMHMEPWDGPAGMVINTGKYAICGVDRNGLRPTRYVVTKDRHITFASEIGVYNYPAEDVVEKGRLKPGQVIAVDMEAGRLLKPEDIDNGLKNAKPYREWMDKGYMRLEERLDAEAHISDWDNDTADVYQKYYQISFEERDQVIRVLAESSQEAIGSMGDDAPLPVFSSKERSVFDYFRQMFAQVTNPPIDPLRENIVMSLNTCFGRELNMFDEGEEHARRLESQSPILSPSMMKQLIGLVDENYRNQRVSLHYNPEEKGLKQAIVDMCDEAVEAVKNGTALLILSDLDIEKGLITIPSAMATGAVHHRLITEGLRPEANIIVETGAARDPHHFAVLFGYGATAVYPYLAYETIQDMIRSKELDEKVGIDAYIKNYRKGVNKGLYKILSKMGISTITSYRGSQLFEAVGLSKEIVDLCFKGTPTRIEGTRFDNLEADLIKTAKNAFNPRKYLQAGGLLKYVHGGEYHAYNPDVVNYLRDAVQKGDQVAYNKFAKLVNERPAMTVRDLITFKDNLPSIDINEVEPIESIFKRFDSAGISLGALSPEAHEALAIAMNRIGARSNSGEGAEDPARYGTEKMSKIKQIASGRFGVTAHYLRNAEVLQIKVAQGAKPGEGGQLPGHKVDATIARLRHSVEGVTLISPPPHHDIYSIEDLAQLIFDLKQVNPNALVSVKLVAEPGVGTIAAGVAKAYADLITISGYDGGTGASPITSVKYAGNPFEMGLVEAHQVLRANDLRGQVILQADGGLKTGLDVVKAAILGAESFGFGTAPMIALGCKYLRICHLNTCAVGVATQDERLRKEHFIGLPEMVINYFRFVAEETREWLAKLGVARLEDLVGRVDLLKKIEQPLTDKQRNIDLTAIISDGGVDASKPQTVQVDRNNPWDDGHIAEEIVKEVLPAIESKSGGEFQFHLVNTARSIGARVAGEIAQRYGNHGMKDQPITLKLNGIAGQSFGVFNVDGLNLHLEGDANDYVGKGMAGGEIVIHPPENRAFDPHMTPIVGNTCLYGATGGKLFANGTGGERFAVRNSGAVAVVEGLGDHGCEYMTGGTVVSLGSVGVNFGAGMSGGMAFILDLDRTLPDRLNTEMVEAIRIDTESTEAYRIYLRDLLTEYVEKTGSEFGQEVLSDFSRYLHNFWLVKSRAIGVDKLLDLFANCGDGE</sequence>
<dbReference type="GO" id="GO:0046872">
    <property type="term" value="F:metal ion binding"/>
    <property type="evidence" value="ECO:0007669"/>
    <property type="project" value="UniProtKB-KW"/>
</dbReference>
<dbReference type="EMBL" id="CP035033">
    <property type="protein sequence ID" value="QAB16116.1"/>
    <property type="molecule type" value="Genomic_DNA"/>
</dbReference>
<dbReference type="InterPro" id="IPR036485">
    <property type="entry name" value="Glu_synth_asu_C_sf"/>
</dbReference>
<gene>
    <name evidence="20" type="ORF">EPV75_10785</name>
</gene>
<evidence type="ECO:0000256" key="13">
    <source>
        <dbReference type="ARBA" id="ARBA00023164"/>
    </source>
</evidence>
<dbReference type="FunFam" id="3.20.20.70:FF:000109">
    <property type="entry name" value="Glutamate synthase, large subunit"/>
    <property type="match status" value="1"/>
</dbReference>
<dbReference type="Gene3D" id="3.20.20.70">
    <property type="entry name" value="Aldolase class I"/>
    <property type="match status" value="2"/>
</dbReference>
<dbReference type="GO" id="GO:0004355">
    <property type="term" value="F:glutamate synthase (NADPH) activity"/>
    <property type="evidence" value="ECO:0007669"/>
    <property type="project" value="UniProtKB-EC"/>
</dbReference>
<dbReference type="EC" id="1.4.1.13" evidence="4"/>
<dbReference type="CDD" id="cd02808">
    <property type="entry name" value="GltS_FMN"/>
    <property type="match status" value="1"/>
</dbReference>
<evidence type="ECO:0000256" key="2">
    <source>
        <dbReference type="ARBA" id="ARBA00001927"/>
    </source>
</evidence>
<feature type="domain" description="Glutamine amidotransferase type-2" evidence="19">
    <location>
        <begin position="20"/>
        <end position="411"/>
    </location>
</feature>
<evidence type="ECO:0000256" key="7">
    <source>
        <dbReference type="ARBA" id="ARBA00022643"/>
    </source>
</evidence>
<name>A0A410H5F5_9GAMM</name>
<evidence type="ECO:0000256" key="17">
    <source>
        <dbReference type="ARBA" id="ARBA00072108"/>
    </source>
</evidence>
<dbReference type="Pfam" id="PF01645">
    <property type="entry name" value="Glu_synthase"/>
    <property type="match status" value="1"/>
</dbReference>
<keyword evidence="9" id="KW-0315">Glutamine amidotransferase</keyword>
<evidence type="ECO:0000256" key="10">
    <source>
        <dbReference type="ARBA" id="ARBA00023002"/>
    </source>
</evidence>
<evidence type="ECO:0000256" key="18">
    <source>
        <dbReference type="ARBA" id="ARBA00079921"/>
    </source>
</evidence>
<evidence type="ECO:0000256" key="11">
    <source>
        <dbReference type="ARBA" id="ARBA00023004"/>
    </source>
</evidence>
<dbReference type="PANTHER" id="PTHR11938:SF148">
    <property type="entry name" value="GLUTAMATE SYNTHASE [NADPH] LARGE CHAIN"/>
    <property type="match status" value="1"/>
</dbReference>
<evidence type="ECO:0000256" key="16">
    <source>
        <dbReference type="ARBA" id="ARBA00048151"/>
    </source>
</evidence>
<dbReference type="InterPro" id="IPR002932">
    <property type="entry name" value="Glu_synthdom"/>
</dbReference>
<dbReference type="GO" id="GO:0006537">
    <property type="term" value="P:glutamate biosynthetic process"/>
    <property type="evidence" value="ECO:0007669"/>
    <property type="project" value="UniProtKB-KW"/>
</dbReference>
<dbReference type="Gene3D" id="3.60.20.10">
    <property type="entry name" value="Glutamine Phosphoribosylpyrophosphate, subunit 1, domain 1"/>
    <property type="match status" value="1"/>
</dbReference>
<keyword evidence="13" id="KW-0314">Glutamate biosynthesis</keyword>
<keyword evidence="8" id="KW-0479">Metal-binding</keyword>
<dbReference type="PROSITE" id="PS51278">
    <property type="entry name" value="GATASE_TYPE_2"/>
    <property type="match status" value="1"/>
</dbReference>
<protein>
    <recommendedName>
        <fullName evidence="17">Glutamate synthase [NADPH] large chain</fullName>
        <ecNumber evidence="4">1.4.1.13</ecNumber>
    </recommendedName>
    <alternativeName>
        <fullName evidence="18">Glutamate synthase subunit alpha</fullName>
    </alternativeName>
</protein>
<dbReference type="RefSeq" id="WP_029938905.1">
    <property type="nucleotide sequence ID" value="NZ_CP035033.1"/>
</dbReference>
<dbReference type="GO" id="GO:0051538">
    <property type="term" value="F:3 iron, 4 sulfur cluster binding"/>
    <property type="evidence" value="ECO:0007669"/>
    <property type="project" value="UniProtKB-KW"/>
</dbReference>
<dbReference type="NCBIfam" id="NF008730">
    <property type="entry name" value="PRK11750.1"/>
    <property type="match status" value="1"/>
</dbReference>
<comment type="similarity">
    <text evidence="3">Belongs to the glutamate synthase family.</text>
</comment>
<evidence type="ECO:0000259" key="19">
    <source>
        <dbReference type="PROSITE" id="PS51278"/>
    </source>
</evidence>
<dbReference type="InterPro" id="IPR013785">
    <property type="entry name" value="Aldolase_TIM"/>
</dbReference>
<dbReference type="Pfam" id="PF01493">
    <property type="entry name" value="GXGXG"/>
    <property type="match status" value="1"/>
</dbReference>
<evidence type="ECO:0000256" key="8">
    <source>
        <dbReference type="ARBA" id="ARBA00022723"/>
    </source>
</evidence>
<keyword evidence="12" id="KW-0411">Iron-sulfur</keyword>
<dbReference type="InterPro" id="IPR029055">
    <property type="entry name" value="Ntn_hydrolases_N"/>
</dbReference>
<comment type="cofactor">
    <cofactor evidence="1">
        <name>FMN</name>
        <dbReference type="ChEBI" id="CHEBI:58210"/>
    </cofactor>
</comment>
<dbReference type="SUPFAM" id="SSF69336">
    <property type="entry name" value="Alpha subunit of glutamate synthase, C-terminal domain"/>
    <property type="match status" value="1"/>
</dbReference>
<dbReference type="SUPFAM" id="SSF56235">
    <property type="entry name" value="N-terminal nucleophile aminohydrolases (Ntn hydrolases)"/>
    <property type="match status" value="1"/>
</dbReference>
<dbReference type="Pfam" id="PF04898">
    <property type="entry name" value="Glu_syn_central"/>
    <property type="match status" value="1"/>
</dbReference>
<evidence type="ECO:0000256" key="4">
    <source>
        <dbReference type="ARBA" id="ARBA00012079"/>
    </source>
</evidence>
<evidence type="ECO:0000313" key="20">
    <source>
        <dbReference type="EMBL" id="QAB16116.1"/>
    </source>
</evidence>
<comment type="catalytic activity">
    <reaction evidence="16">
        <text>2 L-glutamate + NADP(+) = L-glutamine + 2-oxoglutarate + NADPH + H(+)</text>
        <dbReference type="Rhea" id="RHEA:15501"/>
        <dbReference type="ChEBI" id="CHEBI:15378"/>
        <dbReference type="ChEBI" id="CHEBI:16810"/>
        <dbReference type="ChEBI" id="CHEBI:29985"/>
        <dbReference type="ChEBI" id="CHEBI:57783"/>
        <dbReference type="ChEBI" id="CHEBI:58349"/>
        <dbReference type="ChEBI" id="CHEBI:58359"/>
        <dbReference type="EC" id="1.4.1.13"/>
    </reaction>
</comment>
<evidence type="ECO:0000256" key="12">
    <source>
        <dbReference type="ARBA" id="ARBA00023014"/>
    </source>
</evidence>
<accession>A0A410H5F5</accession>
<evidence type="ECO:0000256" key="9">
    <source>
        <dbReference type="ARBA" id="ARBA00022962"/>
    </source>
</evidence>
<keyword evidence="6" id="KW-0285">Flavoprotein</keyword>
<keyword evidence="10 20" id="KW-0560">Oxidoreductase</keyword>
<comment type="cofactor">
    <cofactor evidence="2">
        <name>[3Fe-4S] cluster</name>
        <dbReference type="ChEBI" id="CHEBI:21137"/>
    </cofactor>
</comment>
<dbReference type="InterPro" id="IPR050711">
    <property type="entry name" value="ET-N_metabolism_enzyme"/>
</dbReference>